<protein>
    <submittedName>
        <fullName evidence="3">ATPase, T2SS/T4P/T4SS family</fullName>
    </submittedName>
</protein>
<comment type="similarity">
    <text evidence="1">Belongs to the GSP E family.</text>
</comment>
<organism evidence="3 4">
    <name type="scientific">Fusibacter bizertensis</name>
    <dbReference type="NCBI Taxonomy" id="1488331"/>
    <lineage>
        <taxon>Bacteria</taxon>
        <taxon>Bacillati</taxon>
        <taxon>Bacillota</taxon>
        <taxon>Clostridia</taxon>
        <taxon>Eubacteriales</taxon>
        <taxon>Eubacteriales Family XII. Incertae Sedis</taxon>
        <taxon>Fusibacter</taxon>
    </lineage>
</organism>
<gene>
    <name evidence="3" type="ORF">QE109_02945</name>
</gene>
<keyword evidence="4" id="KW-1185">Reference proteome</keyword>
<dbReference type="InterPro" id="IPR027417">
    <property type="entry name" value="P-loop_NTPase"/>
</dbReference>
<dbReference type="PANTHER" id="PTHR30486:SF12">
    <property type="entry name" value="TYPE IV PILUS ATPASE PILU"/>
    <property type="match status" value="1"/>
</dbReference>
<dbReference type="InterPro" id="IPR001482">
    <property type="entry name" value="T2SS/T4SS_dom"/>
</dbReference>
<dbReference type="Pfam" id="PF00437">
    <property type="entry name" value="T2SSE"/>
    <property type="match status" value="1"/>
</dbReference>
<reference evidence="3 4" key="1">
    <citation type="submission" date="2023-04" db="EMBL/GenBank/DDBJ databases">
        <title>Fusibacter bizertensis strain WBS, isolated from littoral bottom sediments of the Arctic seas - biochemical and genomic analysis.</title>
        <authorList>
            <person name="Brioukhanov A.L."/>
        </authorList>
    </citation>
    <scope>NUCLEOTIDE SEQUENCE [LARGE SCALE GENOMIC DNA]</scope>
    <source>
        <strain evidence="3 4">WBS</strain>
    </source>
</reference>
<dbReference type="Gene3D" id="3.40.50.300">
    <property type="entry name" value="P-loop containing nucleotide triphosphate hydrolases"/>
    <property type="match status" value="1"/>
</dbReference>
<dbReference type="SUPFAM" id="SSF52540">
    <property type="entry name" value="P-loop containing nucleoside triphosphate hydrolases"/>
    <property type="match status" value="1"/>
</dbReference>
<proteinExistence type="inferred from homology"/>
<accession>A0ABT6N9J4</accession>
<dbReference type="PROSITE" id="PS50042">
    <property type="entry name" value="CNMP_BINDING_3"/>
    <property type="match status" value="1"/>
</dbReference>
<dbReference type="Proteomes" id="UP001158045">
    <property type="component" value="Unassembled WGS sequence"/>
</dbReference>
<sequence length="356" mass="39522">MDLIKTAIEQNASDIHVAPNAKPMLRINGTLHSIIDSDVLTHDLVYESVKELCDESQLKRLDEKGEVNFSFSITDLGRFRVNIVKQRGTYSISTRILKLTIPSKETLGLPDVLFELTKQGRGLLLVSGASGSGRSTTMAAILQELNENHKLNIITVESPIEYLFKHGESLVLQRDVGTDCGSIYEGVRSIMRHDPDVVMISDISEEPVMELALQIAESGKLVIAGLSSINTVTSIETIIASAKSERSESRKLKLSSNLLAIVAQQLVPSKQDDHRVLCYEILLPNAAIRSHIMTGSFMELRNTLIIGKKQGMVSMDTNLYDRFIAGDISKEALYKYCQDIEFVKRLEKSTSKVELL</sequence>
<dbReference type="PANTHER" id="PTHR30486">
    <property type="entry name" value="TWITCHING MOTILITY PROTEIN PILT"/>
    <property type="match status" value="1"/>
</dbReference>
<dbReference type="InterPro" id="IPR000595">
    <property type="entry name" value="cNMP-bd_dom"/>
</dbReference>
<evidence type="ECO:0000256" key="1">
    <source>
        <dbReference type="ARBA" id="ARBA00006611"/>
    </source>
</evidence>
<evidence type="ECO:0000259" key="2">
    <source>
        <dbReference type="PROSITE" id="PS50042"/>
    </source>
</evidence>
<name>A0ABT6N9J4_9FIRM</name>
<evidence type="ECO:0000313" key="3">
    <source>
        <dbReference type="EMBL" id="MDH8677087.1"/>
    </source>
</evidence>
<comment type="caution">
    <text evidence="3">The sequence shown here is derived from an EMBL/GenBank/DDBJ whole genome shotgun (WGS) entry which is preliminary data.</text>
</comment>
<dbReference type="Gene3D" id="3.30.450.90">
    <property type="match status" value="1"/>
</dbReference>
<dbReference type="InterPro" id="IPR050921">
    <property type="entry name" value="T4SS_GSP_E_ATPase"/>
</dbReference>
<evidence type="ECO:0000313" key="4">
    <source>
        <dbReference type="Proteomes" id="UP001158045"/>
    </source>
</evidence>
<feature type="domain" description="Cyclic nucleotide-binding" evidence="2">
    <location>
        <begin position="141"/>
        <end position="213"/>
    </location>
</feature>
<dbReference type="EMBL" id="JARYZI010000001">
    <property type="protein sequence ID" value="MDH8677087.1"/>
    <property type="molecule type" value="Genomic_DNA"/>
</dbReference>